<protein>
    <submittedName>
        <fullName evidence="2">Uncharacterized protein</fullName>
    </submittedName>
</protein>
<name>A0ABN8IH82_9NEOP</name>
<evidence type="ECO:0000256" key="1">
    <source>
        <dbReference type="SAM" id="MobiDB-lite"/>
    </source>
</evidence>
<evidence type="ECO:0000313" key="2">
    <source>
        <dbReference type="EMBL" id="CAH2057333.1"/>
    </source>
</evidence>
<reference evidence="2" key="1">
    <citation type="submission" date="2022-03" db="EMBL/GenBank/DDBJ databases">
        <authorList>
            <person name="Martin H S."/>
        </authorList>
    </citation>
    <scope>NUCLEOTIDE SEQUENCE</scope>
</reference>
<organism evidence="2 3">
    <name type="scientific">Iphiclides podalirius</name>
    <name type="common">scarce swallowtail</name>
    <dbReference type="NCBI Taxonomy" id="110791"/>
    <lineage>
        <taxon>Eukaryota</taxon>
        <taxon>Metazoa</taxon>
        <taxon>Ecdysozoa</taxon>
        <taxon>Arthropoda</taxon>
        <taxon>Hexapoda</taxon>
        <taxon>Insecta</taxon>
        <taxon>Pterygota</taxon>
        <taxon>Neoptera</taxon>
        <taxon>Endopterygota</taxon>
        <taxon>Lepidoptera</taxon>
        <taxon>Glossata</taxon>
        <taxon>Ditrysia</taxon>
        <taxon>Papilionoidea</taxon>
        <taxon>Papilionidae</taxon>
        <taxon>Papilioninae</taxon>
        <taxon>Iphiclides</taxon>
    </lineage>
</organism>
<dbReference type="EMBL" id="OW152836">
    <property type="protein sequence ID" value="CAH2057333.1"/>
    <property type="molecule type" value="Genomic_DNA"/>
</dbReference>
<keyword evidence="3" id="KW-1185">Reference proteome</keyword>
<proteinExistence type="predicted"/>
<feature type="region of interest" description="Disordered" evidence="1">
    <location>
        <begin position="125"/>
        <end position="152"/>
    </location>
</feature>
<evidence type="ECO:0000313" key="3">
    <source>
        <dbReference type="Proteomes" id="UP000837857"/>
    </source>
</evidence>
<feature type="compositionally biased region" description="Basic and acidic residues" evidence="1">
    <location>
        <begin position="132"/>
        <end position="145"/>
    </location>
</feature>
<sequence>MKNEPGEHAVIRGGVSDPPPAARPDIFYATHRPAFFYAGILRPLNRVGDKVTCARRGGAITRPVSCVVNRDARPPRPFDIQLRPYFYGSLVLSGDFCALGVNKNASAARSARQCARRLSACRRRPQAASPLTRDRRPARAGDRPRITNATRH</sequence>
<dbReference type="Proteomes" id="UP000837857">
    <property type="component" value="Chromosome 24"/>
</dbReference>
<feature type="non-terminal residue" evidence="2">
    <location>
        <position position="152"/>
    </location>
</feature>
<gene>
    <name evidence="2" type="ORF">IPOD504_LOCUS10164</name>
</gene>
<accession>A0ABN8IH82</accession>